<gene>
    <name evidence="1" type="ORF">Y1Q_0002802</name>
</gene>
<keyword evidence="2" id="KW-1185">Reference proteome</keyword>
<accession>A0A151NZ74</accession>
<proteinExistence type="predicted"/>
<evidence type="ECO:0000313" key="1">
    <source>
        <dbReference type="EMBL" id="KYO42177.1"/>
    </source>
</evidence>
<dbReference type="AlphaFoldDB" id="A0A151NZ74"/>
<organism evidence="1 2">
    <name type="scientific">Alligator mississippiensis</name>
    <name type="common">American alligator</name>
    <dbReference type="NCBI Taxonomy" id="8496"/>
    <lineage>
        <taxon>Eukaryota</taxon>
        <taxon>Metazoa</taxon>
        <taxon>Chordata</taxon>
        <taxon>Craniata</taxon>
        <taxon>Vertebrata</taxon>
        <taxon>Euteleostomi</taxon>
        <taxon>Archelosauria</taxon>
        <taxon>Archosauria</taxon>
        <taxon>Crocodylia</taxon>
        <taxon>Alligatoridae</taxon>
        <taxon>Alligatorinae</taxon>
        <taxon>Alligator</taxon>
    </lineage>
</organism>
<sequence length="86" mass="9869">MFWDLAGSDELGQHVVREQCVDLPPSRTDHAGPSHWTEEWTGFTKEDDQQGCSWGPWACLVEWDQEMQDPSTPYQAVISWMGTQDL</sequence>
<name>A0A151NZ74_ALLMI</name>
<dbReference type="Proteomes" id="UP000050525">
    <property type="component" value="Unassembled WGS sequence"/>
</dbReference>
<reference evidence="1 2" key="1">
    <citation type="journal article" date="2012" name="Genome Biol.">
        <title>Sequencing three crocodilian genomes to illuminate the evolution of archosaurs and amniotes.</title>
        <authorList>
            <person name="St John J.A."/>
            <person name="Braun E.L."/>
            <person name="Isberg S.R."/>
            <person name="Miles L.G."/>
            <person name="Chong A.Y."/>
            <person name="Gongora J."/>
            <person name="Dalzell P."/>
            <person name="Moran C."/>
            <person name="Bed'hom B."/>
            <person name="Abzhanov A."/>
            <person name="Burgess S.C."/>
            <person name="Cooksey A.M."/>
            <person name="Castoe T.A."/>
            <person name="Crawford N.G."/>
            <person name="Densmore L.D."/>
            <person name="Drew J.C."/>
            <person name="Edwards S.V."/>
            <person name="Faircloth B.C."/>
            <person name="Fujita M.K."/>
            <person name="Greenwold M.J."/>
            <person name="Hoffmann F.G."/>
            <person name="Howard J.M."/>
            <person name="Iguchi T."/>
            <person name="Janes D.E."/>
            <person name="Khan S.Y."/>
            <person name="Kohno S."/>
            <person name="de Koning A.J."/>
            <person name="Lance S.L."/>
            <person name="McCarthy F.M."/>
            <person name="McCormack J.E."/>
            <person name="Merchant M.E."/>
            <person name="Peterson D.G."/>
            <person name="Pollock D.D."/>
            <person name="Pourmand N."/>
            <person name="Raney B.J."/>
            <person name="Roessler K.A."/>
            <person name="Sanford J.R."/>
            <person name="Sawyer R.H."/>
            <person name="Schmidt C.J."/>
            <person name="Triplett E.W."/>
            <person name="Tuberville T.D."/>
            <person name="Venegas-Anaya M."/>
            <person name="Howard J.T."/>
            <person name="Jarvis E.D."/>
            <person name="Guillette L.J.Jr."/>
            <person name="Glenn T.C."/>
            <person name="Green R.E."/>
            <person name="Ray D.A."/>
        </authorList>
    </citation>
    <scope>NUCLEOTIDE SEQUENCE [LARGE SCALE GENOMIC DNA]</scope>
    <source>
        <strain evidence="1">KSC_2009_1</strain>
    </source>
</reference>
<evidence type="ECO:0000313" key="2">
    <source>
        <dbReference type="Proteomes" id="UP000050525"/>
    </source>
</evidence>
<dbReference type="EMBL" id="AKHW03001485">
    <property type="protein sequence ID" value="KYO42177.1"/>
    <property type="molecule type" value="Genomic_DNA"/>
</dbReference>
<protein>
    <submittedName>
        <fullName evidence="1">Uncharacterized protein</fullName>
    </submittedName>
</protein>
<comment type="caution">
    <text evidence="1">The sequence shown here is derived from an EMBL/GenBank/DDBJ whole genome shotgun (WGS) entry which is preliminary data.</text>
</comment>